<dbReference type="Pfam" id="PF06996">
    <property type="entry name" value="T6SS_TssG"/>
    <property type="match status" value="1"/>
</dbReference>
<proteinExistence type="predicted"/>
<dbReference type="EMBL" id="DXHV01000020">
    <property type="protein sequence ID" value="HIV99898.1"/>
    <property type="molecule type" value="Genomic_DNA"/>
</dbReference>
<dbReference type="NCBIfam" id="TIGR03347">
    <property type="entry name" value="VI_chp_1"/>
    <property type="match status" value="1"/>
</dbReference>
<dbReference type="PANTHER" id="PTHR35564">
    <property type="match status" value="1"/>
</dbReference>
<accession>A0A9D1TP10</accession>
<evidence type="ECO:0000313" key="3">
    <source>
        <dbReference type="Proteomes" id="UP000886752"/>
    </source>
</evidence>
<evidence type="ECO:0000313" key="2">
    <source>
        <dbReference type="EMBL" id="HIV99898.1"/>
    </source>
</evidence>
<dbReference type="PANTHER" id="PTHR35564:SF3">
    <property type="entry name" value="TYPE VI SECRETION SYSTEM BASEPLATE SUBUNIT TSSG"/>
    <property type="match status" value="1"/>
</dbReference>
<organism evidence="2 3">
    <name type="scientific">Candidatus Desulfovibrio intestinipullorum</name>
    <dbReference type="NCBI Taxonomy" id="2838536"/>
    <lineage>
        <taxon>Bacteria</taxon>
        <taxon>Pseudomonadati</taxon>
        <taxon>Thermodesulfobacteriota</taxon>
        <taxon>Desulfovibrionia</taxon>
        <taxon>Desulfovibrionales</taxon>
        <taxon>Desulfovibrionaceae</taxon>
        <taxon>Desulfovibrio</taxon>
    </lineage>
</organism>
<dbReference type="Proteomes" id="UP000886752">
    <property type="component" value="Unassembled WGS sequence"/>
</dbReference>
<reference evidence="2" key="2">
    <citation type="submission" date="2021-04" db="EMBL/GenBank/DDBJ databases">
        <authorList>
            <person name="Gilroy R."/>
        </authorList>
    </citation>
    <scope>NUCLEOTIDE SEQUENCE</scope>
    <source>
        <strain evidence="2">ChiHecec2B26-446</strain>
    </source>
</reference>
<sequence length="376" mass="41184">MDATPGQPPAAVIDTLLARPKTFAFMQAVRLLVQANRDQWADGEDFLRHGLTIRPHLSLAHPGTDIVDIRVRAPGDQETGAAQGDGQTKTDQAGDGLTGREQSESGQAASLAHGAADPAATRRRYAMTVTFLSLYGASSPLPTFYTEELIEEAREDHDESRTFLDIFNQALYVLYYRAFNACKIGQRTLEDADSRVILMQEALLGMGLEGLRDRAGLSMADWACMNLYLRHTRTADGLARIIQILTGARHVEVEQCVRRTIPIAPDQQARLGQARLGSDVIGREIQDCEGAFRLHIHALEARELPRFLPGGPSLHTITAAVKRYLTTPLAWDLVLHTAPQAAQPGLLGSCRLGSTAFLCETSSQERCYHFSQAAVL</sequence>
<gene>
    <name evidence="2" type="primary">tssG</name>
    <name evidence="2" type="ORF">H9894_01715</name>
</gene>
<dbReference type="AlphaFoldDB" id="A0A9D1TP10"/>
<evidence type="ECO:0000256" key="1">
    <source>
        <dbReference type="SAM" id="MobiDB-lite"/>
    </source>
</evidence>
<dbReference type="InterPro" id="IPR010732">
    <property type="entry name" value="T6SS_TssG-like"/>
</dbReference>
<name>A0A9D1TP10_9BACT</name>
<feature type="region of interest" description="Disordered" evidence="1">
    <location>
        <begin position="76"/>
        <end position="115"/>
    </location>
</feature>
<reference evidence="2" key="1">
    <citation type="journal article" date="2021" name="PeerJ">
        <title>Extensive microbial diversity within the chicken gut microbiome revealed by metagenomics and culture.</title>
        <authorList>
            <person name="Gilroy R."/>
            <person name="Ravi A."/>
            <person name="Getino M."/>
            <person name="Pursley I."/>
            <person name="Horton D.L."/>
            <person name="Alikhan N.F."/>
            <person name="Baker D."/>
            <person name="Gharbi K."/>
            <person name="Hall N."/>
            <person name="Watson M."/>
            <person name="Adriaenssens E.M."/>
            <person name="Foster-Nyarko E."/>
            <person name="Jarju S."/>
            <person name="Secka A."/>
            <person name="Antonio M."/>
            <person name="Oren A."/>
            <person name="Chaudhuri R.R."/>
            <person name="La Ragione R."/>
            <person name="Hildebrand F."/>
            <person name="Pallen M.J."/>
        </authorList>
    </citation>
    <scope>NUCLEOTIDE SEQUENCE</scope>
    <source>
        <strain evidence="2">ChiHecec2B26-446</strain>
    </source>
</reference>
<protein>
    <submittedName>
        <fullName evidence="2">Type VI secretion system baseplate subunit TssG</fullName>
    </submittedName>
</protein>
<comment type="caution">
    <text evidence="2">The sequence shown here is derived from an EMBL/GenBank/DDBJ whole genome shotgun (WGS) entry which is preliminary data.</text>
</comment>